<evidence type="ECO:0000256" key="1">
    <source>
        <dbReference type="ARBA" id="ARBA00010406"/>
    </source>
</evidence>
<comment type="function">
    <text evidence="3">Provides the precursors necessary for DNA synthesis. Catalyzes the biosynthesis of deoxyribonucleotides from the corresponding ribonucleotides.</text>
</comment>
<dbReference type="Gene3D" id="3.20.70.20">
    <property type="match status" value="2"/>
</dbReference>
<evidence type="ECO:0000256" key="3">
    <source>
        <dbReference type="ARBA" id="ARBA00024942"/>
    </source>
</evidence>
<feature type="domain" description="J" evidence="7">
    <location>
        <begin position="1469"/>
        <end position="1530"/>
    </location>
</feature>
<evidence type="ECO:0000256" key="6">
    <source>
        <dbReference type="SAM" id="Phobius"/>
    </source>
</evidence>
<dbReference type="InterPro" id="IPR036869">
    <property type="entry name" value="J_dom_sf"/>
</dbReference>
<feature type="non-terminal residue" evidence="8">
    <location>
        <position position="1"/>
    </location>
</feature>
<gene>
    <name evidence="8" type="ORF">GMARGA_LOCUS2885</name>
</gene>
<dbReference type="Gene3D" id="1.10.287.110">
    <property type="entry name" value="DnaJ domain"/>
    <property type="match status" value="1"/>
</dbReference>
<dbReference type="SUPFAM" id="SSF51998">
    <property type="entry name" value="PFL-like glycyl radical enzymes"/>
    <property type="match status" value="1"/>
</dbReference>
<dbReference type="Proteomes" id="UP000789901">
    <property type="component" value="Unassembled WGS sequence"/>
</dbReference>
<dbReference type="PRINTS" id="PR01183">
    <property type="entry name" value="RIBORDTASEM1"/>
</dbReference>
<feature type="coiled-coil region" evidence="4">
    <location>
        <begin position="1766"/>
        <end position="1829"/>
    </location>
</feature>
<dbReference type="SMART" id="SM00271">
    <property type="entry name" value="DnaJ"/>
    <property type="match status" value="1"/>
</dbReference>
<comment type="caution">
    <text evidence="8">The sequence shown here is derived from an EMBL/GenBank/DDBJ whole genome shotgun (WGS) entry which is preliminary data.</text>
</comment>
<dbReference type="Pfam" id="PF00226">
    <property type="entry name" value="DnaJ"/>
    <property type="match status" value="1"/>
</dbReference>
<dbReference type="PRINTS" id="PR00625">
    <property type="entry name" value="JDOMAIN"/>
</dbReference>
<keyword evidence="4" id="KW-0175">Coiled coil</keyword>
<evidence type="ECO:0000256" key="4">
    <source>
        <dbReference type="SAM" id="Coils"/>
    </source>
</evidence>
<feature type="transmembrane region" description="Helical" evidence="6">
    <location>
        <begin position="874"/>
        <end position="890"/>
    </location>
</feature>
<comment type="similarity">
    <text evidence="1">Belongs to the ribonucleoside diphosphate reductase large chain family.</text>
</comment>
<evidence type="ECO:0000313" key="9">
    <source>
        <dbReference type="Proteomes" id="UP000789901"/>
    </source>
</evidence>
<dbReference type="CDD" id="cd06257">
    <property type="entry name" value="DnaJ"/>
    <property type="match status" value="1"/>
</dbReference>
<evidence type="ECO:0000313" key="8">
    <source>
        <dbReference type="EMBL" id="CAG8515247.1"/>
    </source>
</evidence>
<dbReference type="PROSITE" id="PS00089">
    <property type="entry name" value="RIBORED_LARGE"/>
    <property type="match status" value="1"/>
</dbReference>
<dbReference type="InterPro" id="IPR008926">
    <property type="entry name" value="RNR_R1-su_N"/>
</dbReference>
<feature type="region of interest" description="Disordered" evidence="5">
    <location>
        <begin position="1614"/>
        <end position="1645"/>
    </location>
</feature>
<evidence type="ECO:0000256" key="5">
    <source>
        <dbReference type="SAM" id="MobiDB-lite"/>
    </source>
</evidence>
<accession>A0ABM8W3H3</accession>
<dbReference type="SUPFAM" id="SSF48168">
    <property type="entry name" value="R1 subunit of ribonucleotide reductase, N-terminal domain"/>
    <property type="match status" value="1"/>
</dbReference>
<keyword evidence="6" id="KW-0812">Transmembrane</keyword>
<reference evidence="8 9" key="1">
    <citation type="submission" date="2021-06" db="EMBL/GenBank/DDBJ databases">
        <authorList>
            <person name="Kallberg Y."/>
            <person name="Tangrot J."/>
            <person name="Rosling A."/>
        </authorList>
    </citation>
    <scope>NUCLEOTIDE SEQUENCE [LARGE SCALE GENOMIC DNA]</scope>
    <source>
        <strain evidence="8 9">120-4 pot B 10/14</strain>
    </source>
</reference>
<dbReference type="EMBL" id="CAJVQB010000963">
    <property type="protein sequence ID" value="CAG8515247.1"/>
    <property type="molecule type" value="Genomic_DNA"/>
</dbReference>
<feature type="region of interest" description="Disordered" evidence="5">
    <location>
        <begin position="1734"/>
        <end position="1760"/>
    </location>
</feature>
<protein>
    <submittedName>
        <fullName evidence="8">9185_t:CDS:1</fullName>
    </submittedName>
</protein>
<dbReference type="Pfam" id="PF02867">
    <property type="entry name" value="Ribonuc_red_lgC"/>
    <property type="match status" value="2"/>
</dbReference>
<dbReference type="PANTHER" id="PTHR11573">
    <property type="entry name" value="RIBONUCLEOSIDE-DIPHOSPHATE REDUCTASE LARGE CHAIN"/>
    <property type="match status" value="1"/>
</dbReference>
<dbReference type="SUPFAM" id="SSF46565">
    <property type="entry name" value="Chaperone J-domain"/>
    <property type="match status" value="1"/>
</dbReference>
<keyword evidence="6" id="KW-1133">Transmembrane helix</keyword>
<feature type="compositionally biased region" description="Basic and acidic residues" evidence="5">
    <location>
        <begin position="1751"/>
        <end position="1760"/>
    </location>
</feature>
<dbReference type="InterPro" id="IPR000788">
    <property type="entry name" value="RNR_lg_C"/>
</dbReference>
<feature type="transmembrane region" description="Helical" evidence="6">
    <location>
        <begin position="843"/>
        <end position="862"/>
    </location>
</feature>
<dbReference type="PANTHER" id="PTHR11573:SF6">
    <property type="entry name" value="RIBONUCLEOSIDE-DIPHOSPHATE REDUCTASE LARGE SUBUNIT"/>
    <property type="match status" value="1"/>
</dbReference>
<sequence length="1984" mass="222638">NASELEKRTVTVNRNLSGDGLTYTAFQRVTHKPLSNGGTTATNVKVKPNNPAGIDPNTFRRFEIVYNVIYQDDEAEDLNNPKTYLVRKTGTLTTMLLNTTDKSYKEDSTTFPGNGFNGLDNVKISNVNATTTGFVTDEDPNDVAHHLPNMSYVNTTDANSALSVLIDIKTKAGTATNYGEKELITEFIYYENLRSRDPTNATNGVTVGEGIKNDGTAGTLGAHGGLFDPTADKVNIDAIKAFFTTKTYRDFPLVDDSTQVCGEDDNNNIKGSSTMIGSFVPGVTAHGFPTDEERIIKVGGLSFAANGALKRIDEFRKIKEFDGKTDPKDCRGFSPNDDFRCAGNPATATNFNDADGSDAGGTSKTDYEFKDITRGCFYMLNTAANRIDNIVRGAFLLNRFDETKESATNLREMYYYVVRSEQMVNVKYGLVTNIDNKKRIDKCNDIAKGLTDILDEIDCKNDAHDSDKRDFGNFWDDTKVIDEIVNSKKPTKKKQKDDDITAADITKKVNELQLTSSDDEKALIKKMFDNTDEIIKGKEALLNKLVELAQLIDKAFKNGSDVQKTVVDAKGKKLTALALEKAIGKPKQDELAAAKTAAETAMKAKMANGGQEAYNMIIRDSTTLTSAKLVKDAARMFGRCYDAWKATKEDDSLRNELAKYDSATDDESTGFGKGALKHLQGLMKGRKKIVENSKIGEADDETSTKNALAILEKEKDNDEKIRDTIIPRGKLMLALFKKGDNDSKTLARLVRDNFIVSLETDYDNSTYATNLEKLDKKLKELKEFKSGGKSKVYNDLGSEEKGIFDKLIKSVEDKVNAMQAAKKAAEKGSDTTPTDTPFYKKPLVVLGIIVIVLVIVGAIAYFIKTNSNEEVVEINNEGSILICPLFLYFLKNKKMPSPLVTNKKEKVLATISEVLGADKIDMDIFYQEVEKSIQSDISTGEIFKVVLLTATSFLEKDPAYDKLAAKIFAETSPAPTTYQQLFITNIKLLVEKKILDKRLLEFDLERLSQLLVQDRDKLFNYLGLETLAAMGLAINEKDRNEKVISFYNLISNLRFVPTIGAPIKSIDAETSGVIGFLKGAEVTTYTINRSGRRRGASVAYLEVWHLEIEDFFDLRRNFEERYIYYEQQARVGKIKLVKQDSCNIRSPQDHVGVVHCSNLCTEITLNTSAQETAVCNLGSVNLARHINEGKLDDNLLKETINTAIRMLDNVIDLNYYPTDEAKYSNFQHRPIGLGMMGFQDALFQLGVNYNSPNALDFTDELTEKFSYYAISASCQLAKERGTYAKRGIFPFDTLNLLEKERGLPIKTSRNSNLNWENLKEQVKKHGLRNSNTMAIAPTATIANIAGCYPCIEAMYSNIYVKSNVAGEFTIVNKYLVTDLKKLEIAAVRSKWIDQSISHNVFMKGISGQKLNDIYFAAWEKGLKTTYYLRTLGASRIESSTLDAAKFGYTQKRDNQECLLSSDCERTNKNYYEILEINKNATAEEIKSAYRKLALKNHPDKGGDTIKMREINEANEVLSNKDLKEKYDRNENVTLEKRGYDYGDTVPGAGSEVAPNGEKYIPPINDYYLVRGKMLLQALYTYYPPIVEKMEFQHRLNQARKAFDPDLPNLTKEDFVSTKKNDSTESPAYNNEPEKINGNQEPPKIKDGVANVEEYNKLYYRENNETIHKYVAVNFNLLQEIDDKLVAMAEKGTFHSVLINDSEVIIAEKKKFNDSRFEKMKEVIKLMEKLIAESEKGSENKPAVTNTVSDNSQHKSSEEMAARRGLIEKSKSNSDELSRLIQEAQALNDYGSLEAKIKEIDKYQGEVAYNEQYQAEINQLKIKLGNLDKDKYQKKVVKEITDKLTEGGIKESDLDEETKKELAKIKDGEITDINQINQLENKIATQVGSADYLQGELRKIKKGLYDFAFSTNVYFKKVYQDKKEDVQNALNKLENYSAHNNTTQPTKSGFFRPEIIIPLSLLAVLIVAAIVIIKVRKRKQLKVKK</sequence>
<evidence type="ECO:0000256" key="2">
    <source>
        <dbReference type="ARBA" id="ARBA00023116"/>
    </source>
</evidence>
<keyword evidence="2" id="KW-0215">Deoxyribonucleotide synthesis</keyword>
<organism evidence="8 9">
    <name type="scientific">Gigaspora margarita</name>
    <dbReference type="NCBI Taxonomy" id="4874"/>
    <lineage>
        <taxon>Eukaryota</taxon>
        <taxon>Fungi</taxon>
        <taxon>Fungi incertae sedis</taxon>
        <taxon>Mucoromycota</taxon>
        <taxon>Glomeromycotina</taxon>
        <taxon>Glomeromycetes</taxon>
        <taxon>Diversisporales</taxon>
        <taxon>Gigasporaceae</taxon>
        <taxon>Gigaspora</taxon>
    </lineage>
</organism>
<feature type="transmembrane region" description="Helical" evidence="6">
    <location>
        <begin position="1954"/>
        <end position="1974"/>
    </location>
</feature>
<dbReference type="PROSITE" id="PS50076">
    <property type="entry name" value="DNAJ_2"/>
    <property type="match status" value="1"/>
</dbReference>
<keyword evidence="6" id="KW-0472">Membrane</keyword>
<proteinExistence type="inferred from homology"/>
<name>A0ABM8W3H3_GIGMA</name>
<evidence type="ECO:0000259" key="7">
    <source>
        <dbReference type="PROSITE" id="PS50076"/>
    </source>
</evidence>
<dbReference type="InterPro" id="IPR039718">
    <property type="entry name" value="Rrm1"/>
</dbReference>
<keyword evidence="9" id="KW-1185">Reference proteome</keyword>
<dbReference type="InterPro" id="IPR013346">
    <property type="entry name" value="NrdE_NrdA_C"/>
</dbReference>
<dbReference type="InterPro" id="IPR001623">
    <property type="entry name" value="DnaJ_domain"/>
</dbReference>